<organism evidence="2 3">
    <name type="scientific">Haemaphysalis longicornis</name>
    <name type="common">Bush tick</name>
    <dbReference type="NCBI Taxonomy" id="44386"/>
    <lineage>
        <taxon>Eukaryota</taxon>
        <taxon>Metazoa</taxon>
        <taxon>Ecdysozoa</taxon>
        <taxon>Arthropoda</taxon>
        <taxon>Chelicerata</taxon>
        <taxon>Arachnida</taxon>
        <taxon>Acari</taxon>
        <taxon>Parasitiformes</taxon>
        <taxon>Ixodida</taxon>
        <taxon>Ixodoidea</taxon>
        <taxon>Ixodidae</taxon>
        <taxon>Haemaphysalinae</taxon>
        <taxon>Haemaphysalis</taxon>
    </lineage>
</organism>
<proteinExistence type="predicted"/>
<dbReference type="InterPro" id="IPR042089">
    <property type="entry name" value="Peptidase_M13_dom_2"/>
</dbReference>
<evidence type="ECO:0000313" key="3">
    <source>
        <dbReference type="Proteomes" id="UP000821853"/>
    </source>
</evidence>
<protein>
    <recommendedName>
        <fullName evidence="1">Peptidase M13 N-terminal domain-containing protein</fullName>
    </recommendedName>
</protein>
<dbReference type="OMA" id="LAWMNEY"/>
<evidence type="ECO:0000259" key="1">
    <source>
        <dbReference type="Pfam" id="PF05649"/>
    </source>
</evidence>
<reference evidence="2 3" key="1">
    <citation type="journal article" date="2020" name="Cell">
        <title>Large-Scale Comparative Analyses of Tick Genomes Elucidate Their Genetic Diversity and Vector Capacities.</title>
        <authorList>
            <consortium name="Tick Genome and Microbiome Consortium (TIGMIC)"/>
            <person name="Jia N."/>
            <person name="Wang J."/>
            <person name="Shi W."/>
            <person name="Du L."/>
            <person name="Sun Y."/>
            <person name="Zhan W."/>
            <person name="Jiang J.F."/>
            <person name="Wang Q."/>
            <person name="Zhang B."/>
            <person name="Ji P."/>
            <person name="Bell-Sakyi L."/>
            <person name="Cui X.M."/>
            <person name="Yuan T.T."/>
            <person name="Jiang B.G."/>
            <person name="Yang W.F."/>
            <person name="Lam T.T."/>
            <person name="Chang Q.C."/>
            <person name="Ding S.J."/>
            <person name="Wang X.J."/>
            <person name="Zhu J.G."/>
            <person name="Ruan X.D."/>
            <person name="Zhao L."/>
            <person name="Wei J.T."/>
            <person name="Ye R.Z."/>
            <person name="Que T.C."/>
            <person name="Du C.H."/>
            <person name="Zhou Y.H."/>
            <person name="Cheng J.X."/>
            <person name="Dai P.F."/>
            <person name="Guo W.B."/>
            <person name="Han X.H."/>
            <person name="Huang E.J."/>
            <person name="Li L.F."/>
            <person name="Wei W."/>
            <person name="Gao Y.C."/>
            <person name="Liu J.Z."/>
            <person name="Shao H.Z."/>
            <person name="Wang X."/>
            <person name="Wang C.C."/>
            <person name="Yang T.C."/>
            <person name="Huo Q.B."/>
            <person name="Li W."/>
            <person name="Chen H.Y."/>
            <person name="Chen S.E."/>
            <person name="Zhou L.G."/>
            <person name="Ni X.B."/>
            <person name="Tian J.H."/>
            <person name="Sheng Y."/>
            <person name="Liu T."/>
            <person name="Pan Y.S."/>
            <person name="Xia L.Y."/>
            <person name="Li J."/>
            <person name="Zhao F."/>
            <person name="Cao W.C."/>
        </authorList>
    </citation>
    <scope>NUCLEOTIDE SEQUENCE [LARGE SCALE GENOMIC DNA]</scope>
    <source>
        <strain evidence="2">HaeL-2018</strain>
    </source>
</reference>
<dbReference type="OrthoDB" id="6491530at2759"/>
<feature type="domain" description="Peptidase M13 N-terminal" evidence="1">
    <location>
        <begin position="25"/>
        <end position="253"/>
    </location>
</feature>
<dbReference type="AlphaFoldDB" id="A0A9J6FCI4"/>
<dbReference type="Pfam" id="PF05649">
    <property type="entry name" value="Peptidase_M13_N"/>
    <property type="match status" value="1"/>
</dbReference>
<comment type="caution">
    <text evidence="2">The sequence shown here is derived from an EMBL/GenBank/DDBJ whole genome shotgun (WGS) entry which is preliminary data.</text>
</comment>
<dbReference type="SUPFAM" id="SSF55486">
    <property type="entry name" value="Metalloproteases ('zincins'), catalytic domain"/>
    <property type="match status" value="1"/>
</dbReference>
<dbReference type="GO" id="GO:0006508">
    <property type="term" value="P:proteolysis"/>
    <property type="evidence" value="ECO:0007669"/>
    <property type="project" value="InterPro"/>
</dbReference>
<evidence type="ECO:0000313" key="2">
    <source>
        <dbReference type="EMBL" id="KAH9359985.1"/>
    </source>
</evidence>
<dbReference type="Proteomes" id="UP000821853">
    <property type="component" value="Chromosome 1"/>
</dbReference>
<accession>A0A9J6FCI4</accession>
<dbReference type="InterPro" id="IPR008753">
    <property type="entry name" value="Peptidase_M13_N"/>
</dbReference>
<sequence>MRDLLLDALIDVSVGFNPSVIDSLALQLQKPTYLFSRNDASRNAVKQLFMNALKDTALAFTQRPAQDVLEEVISAFIRLGSSPLQPSFVELGAGRRGGSIVVKLSELDGGITKFLHAATSNIITVAANETVVLKYPDYIRDQLPSVLREMSPRALMNYLGLLVLVRLAPFLPDQQNSLRQLFTKSVRGTTRSDIADSDRLCLMAVEQVLPGCLGKLSTEIFKQSKTDLHVREKLTEIENVFSRNLRSLAWMNEYQALINRYHIKRRPLSHFGPGNGSCAPTNHSFPIESPVNFYRDLARLRVQARFAPVAVGRAASNANPLDSSPLSTQASYDSLRRLVFAPAALFNASVPPNSTFFSLHMARFAVRVYRALVRKLFEGAVEPDLAHSYSEELLRKLGFLLRCFQSELQQLPSGLRGPVAPDASLSRGAVLQQTVAVQMAYRAFRELLQVSQCAILLTPQPAASFLSEPILCHKREKSYEIWFWKMPVYMVRVEVPSCLQVRRTYVY</sequence>
<dbReference type="VEuPathDB" id="VectorBase:HLOH_042030"/>
<name>A0A9J6FCI4_HAELO</name>
<dbReference type="Gene3D" id="1.10.1380.10">
    <property type="entry name" value="Neutral endopeptidase , domain2"/>
    <property type="match status" value="1"/>
</dbReference>
<dbReference type="EMBL" id="JABSTR010000001">
    <property type="protein sequence ID" value="KAH9359985.1"/>
    <property type="molecule type" value="Genomic_DNA"/>
</dbReference>
<gene>
    <name evidence="2" type="ORF">HPB48_020783</name>
</gene>
<keyword evidence="3" id="KW-1185">Reference proteome</keyword>